<reference evidence="1 2" key="1">
    <citation type="submission" date="2019-07" db="EMBL/GenBank/DDBJ databases">
        <title>Genome sequencing of 100 strains of the haloalkaliphilic chemolithoautotrophic sulfur-oxidizing bacterium Thioalkalivibrio.</title>
        <authorList>
            <person name="Muyzer G."/>
        </authorList>
    </citation>
    <scope>NUCLEOTIDE SEQUENCE [LARGE SCALE GENOMIC DNA]</scope>
    <source>
        <strain evidence="1 2">ASO4-4</strain>
    </source>
</reference>
<evidence type="ECO:0000313" key="1">
    <source>
        <dbReference type="EMBL" id="TWI68580.1"/>
    </source>
</evidence>
<dbReference type="SUPFAM" id="SSF143422">
    <property type="entry name" value="Transposase IS200-like"/>
    <property type="match status" value="1"/>
</dbReference>
<proteinExistence type="predicted"/>
<keyword evidence="2" id="KW-1185">Reference proteome</keyword>
<name>A0A562RJM3_9BACT</name>
<dbReference type="Gene3D" id="3.30.70.1290">
    <property type="entry name" value="Transposase IS200-like"/>
    <property type="match status" value="1"/>
</dbReference>
<dbReference type="GO" id="GO:0003677">
    <property type="term" value="F:DNA binding"/>
    <property type="evidence" value="ECO:0007669"/>
    <property type="project" value="InterPro"/>
</dbReference>
<sequence>MSAVVCLKTAHRSRLYDVSWFMRMLNESIARKANQEEGISGRFWEGRFKSQALLDEKAMAYVGPNPVRAGMAETFETSEFLSEKGRPVPPTGLGVVHGPVCPLAQGDKIPAMLGIKSNADAG</sequence>
<dbReference type="GO" id="GO:0004803">
    <property type="term" value="F:transposase activity"/>
    <property type="evidence" value="ECO:0007669"/>
    <property type="project" value="InterPro"/>
</dbReference>
<dbReference type="Proteomes" id="UP000318307">
    <property type="component" value="Unassembled WGS sequence"/>
</dbReference>
<dbReference type="EMBL" id="VLLC01000020">
    <property type="protein sequence ID" value="TWI68580.1"/>
    <property type="molecule type" value="Genomic_DNA"/>
</dbReference>
<gene>
    <name evidence="1" type="ORF">LZ24_02416</name>
</gene>
<dbReference type="GO" id="GO:0006313">
    <property type="term" value="P:DNA transposition"/>
    <property type="evidence" value="ECO:0007669"/>
    <property type="project" value="InterPro"/>
</dbReference>
<dbReference type="InterPro" id="IPR036515">
    <property type="entry name" value="Transposase_17_sf"/>
</dbReference>
<organism evidence="1 2">
    <name type="scientific">Desulfobotulus alkaliphilus</name>
    <dbReference type="NCBI Taxonomy" id="622671"/>
    <lineage>
        <taxon>Bacteria</taxon>
        <taxon>Pseudomonadati</taxon>
        <taxon>Thermodesulfobacteriota</taxon>
        <taxon>Desulfobacteria</taxon>
        <taxon>Desulfobacterales</taxon>
        <taxon>Desulfobacteraceae</taxon>
        <taxon>Desulfobotulus</taxon>
    </lineage>
</organism>
<dbReference type="PANTHER" id="PTHR34322:SF2">
    <property type="entry name" value="TRANSPOSASE IS200-LIKE DOMAIN-CONTAINING PROTEIN"/>
    <property type="match status" value="1"/>
</dbReference>
<protein>
    <submittedName>
        <fullName evidence="1">Uncharacterized protein</fullName>
    </submittedName>
</protein>
<dbReference type="PANTHER" id="PTHR34322">
    <property type="entry name" value="TRANSPOSASE, Y1_TNP DOMAIN-CONTAINING"/>
    <property type="match status" value="1"/>
</dbReference>
<evidence type="ECO:0000313" key="2">
    <source>
        <dbReference type="Proteomes" id="UP000318307"/>
    </source>
</evidence>
<comment type="caution">
    <text evidence="1">The sequence shown here is derived from an EMBL/GenBank/DDBJ whole genome shotgun (WGS) entry which is preliminary data.</text>
</comment>
<dbReference type="AlphaFoldDB" id="A0A562RJM3"/>
<accession>A0A562RJM3</accession>